<sequence>MRHRHSLRDLLHLATHRIPGIPPHTEWPTGHQGQAHHSHGQAHYGHGRRHSLTHDRPHHGSHHHGSGHSPARPPRVLVAWQTRIARLFGQELG</sequence>
<reference evidence="3" key="1">
    <citation type="journal article" date="2019" name="Int. J. Syst. Evol. Microbiol.">
        <title>The Global Catalogue of Microorganisms (GCM) 10K type strain sequencing project: providing services to taxonomists for standard genome sequencing and annotation.</title>
        <authorList>
            <consortium name="The Broad Institute Genomics Platform"/>
            <consortium name="The Broad Institute Genome Sequencing Center for Infectious Disease"/>
            <person name="Wu L."/>
            <person name="Ma J."/>
        </authorList>
    </citation>
    <scope>NUCLEOTIDE SEQUENCE [LARGE SCALE GENOMIC DNA]</scope>
    <source>
        <strain evidence="3">CCUG 49560</strain>
    </source>
</reference>
<feature type="compositionally biased region" description="Basic residues" evidence="1">
    <location>
        <begin position="34"/>
        <end position="66"/>
    </location>
</feature>
<dbReference type="EMBL" id="JBHSFN010000017">
    <property type="protein sequence ID" value="MFC4589696.1"/>
    <property type="molecule type" value="Genomic_DNA"/>
</dbReference>
<comment type="caution">
    <text evidence="2">The sequence shown here is derived from an EMBL/GenBank/DDBJ whole genome shotgun (WGS) entry which is preliminary data.</text>
</comment>
<protein>
    <submittedName>
        <fullName evidence="2">Uncharacterized protein</fullName>
    </submittedName>
</protein>
<feature type="region of interest" description="Disordered" evidence="1">
    <location>
        <begin position="21"/>
        <end position="75"/>
    </location>
</feature>
<keyword evidence="3" id="KW-1185">Reference proteome</keyword>
<evidence type="ECO:0000256" key="1">
    <source>
        <dbReference type="SAM" id="MobiDB-lite"/>
    </source>
</evidence>
<gene>
    <name evidence="2" type="ORF">ACFO8L_26655</name>
</gene>
<evidence type="ECO:0000313" key="3">
    <source>
        <dbReference type="Proteomes" id="UP001595891"/>
    </source>
</evidence>
<proteinExistence type="predicted"/>
<dbReference type="RefSeq" id="WP_262848095.1">
    <property type="nucleotide sequence ID" value="NZ_JANZYP010000070.1"/>
</dbReference>
<organism evidence="2 3">
    <name type="scientific">Sphaerisporangium corydalis</name>
    <dbReference type="NCBI Taxonomy" id="1441875"/>
    <lineage>
        <taxon>Bacteria</taxon>
        <taxon>Bacillati</taxon>
        <taxon>Actinomycetota</taxon>
        <taxon>Actinomycetes</taxon>
        <taxon>Streptosporangiales</taxon>
        <taxon>Streptosporangiaceae</taxon>
        <taxon>Sphaerisporangium</taxon>
    </lineage>
</organism>
<dbReference type="Proteomes" id="UP001595891">
    <property type="component" value="Unassembled WGS sequence"/>
</dbReference>
<accession>A0ABV9EMD6</accession>
<evidence type="ECO:0000313" key="2">
    <source>
        <dbReference type="EMBL" id="MFC4589696.1"/>
    </source>
</evidence>
<name>A0ABV9EMD6_9ACTN</name>